<dbReference type="EMBL" id="MBTG01000004">
    <property type="protein sequence ID" value="OPH60331.1"/>
    <property type="molecule type" value="Genomic_DNA"/>
</dbReference>
<dbReference type="AlphaFoldDB" id="A0A1V4HQG2"/>
<dbReference type="OrthoDB" id="1643507at2"/>
<dbReference type="Proteomes" id="UP000190626">
    <property type="component" value="Unassembled WGS sequence"/>
</dbReference>
<gene>
    <name evidence="1" type="ORF">BC351_17690</name>
</gene>
<evidence type="ECO:0000313" key="1">
    <source>
        <dbReference type="EMBL" id="OPH60331.1"/>
    </source>
</evidence>
<organism evidence="1 2">
    <name type="scientific">Paenibacillus ferrarius</name>
    <dbReference type="NCBI Taxonomy" id="1469647"/>
    <lineage>
        <taxon>Bacteria</taxon>
        <taxon>Bacillati</taxon>
        <taxon>Bacillota</taxon>
        <taxon>Bacilli</taxon>
        <taxon>Bacillales</taxon>
        <taxon>Paenibacillaceae</taxon>
        <taxon>Paenibacillus</taxon>
    </lineage>
</organism>
<comment type="caution">
    <text evidence="1">The sequence shown here is derived from an EMBL/GenBank/DDBJ whole genome shotgun (WGS) entry which is preliminary data.</text>
</comment>
<keyword evidence="2" id="KW-1185">Reference proteome</keyword>
<protein>
    <submittedName>
        <fullName evidence="1">Uncharacterized protein</fullName>
    </submittedName>
</protein>
<evidence type="ECO:0000313" key="2">
    <source>
        <dbReference type="Proteomes" id="UP000190626"/>
    </source>
</evidence>
<name>A0A1V4HQG2_9BACL</name>
<sequence length="65" mass="7532">MKLIAIRRRMGSKVEVQHWKTSMQQENRTPSGRVEHTGVLQWSGECELPCIQNHSKAFKVQHSES</sequence>
<reference evidence="2" key="1">
    <citation type="submission" date="2016-07" db="EMBL/GenBank/DDBJ databases">
        <authorList>
            <person name="Florea S."/>
            <person name="Webb J.S."/>
            <person name="Jaromczyk J."/>
            <person name="Schardl C.L."/>
        </authorList>
    </citation>
    <scope>NUCLEOTIDE SEQUENCE [LARGE SCALE GENOMIC DNA]</scope>
    <source>
        <strain evidence="2">CY1</strain>
    </source>
</reference>
<dbReference type="RefSeq" id="WP_079409789.1">
    <property type="nucleotide sequence ID" value="NZ_MBTG01000004.1"/>
</dbReference>
<proteinExistence type="predicted"/>
<accession>A0A1V4HQG2</accession>